<dbReference type="InterPro" id="IPR018800">
    <property type="entry name" value="PRCC"/>
</dbReference>
<accession>A0ABR1KQG8</accession>
<dbReference type="PANTHER" id="PTHR13621">
    <property type="entry name" value="PROLINE-RICH PROTEIN PRCC"/>
    <property type="match status" value="1"/>
</dbReference>
<feature type="compositionally biased region" description="Low complexity" evidence="1">
    <location>
        <begin position="167"/>
        <end position="177"/>
    </location>
</feature>
<organism evidence="2 3">
    <name type="scientific">Phyllosticta citriasiana</name>
    <dbReference type="NCBI Taxonomy" id="595635"/>
    <lineage>
        <taxon>Eukaryota</taxon>
        <taxon>Fungi</taxon>
        <taxon>Dikarya</taxon>
        <taxon>Ascomycota</taxon>
        <taxon>Pezizomycotina</taxon>
        <taxon>Dothideomycetes</taxon>
        <taxon>Dothideomycetes incertae sedis</taxon>
        <taxon>Botryosphaeriales</taxon>
        <taxon>Phyllostictaceae</taxon>
        <taxon>Phyllosticta</taxon>
    </lineage>
</organism>
<dbReference type="Pfam" id="PF10253">
    <property type="entry name" value="PRCC"/>
    <property type="match status" value="1"/>
</dbReference>
<gene>
    <name evidence="2" type="ORF">IWZ03DRAFT_375658</name>
</gene>
<feature type="compositionally biased region" description="Polar residues" evidence="1">
    <location>
        <begin position="304"/>
        <end position="317"/>
    </location>
</feature>
<feature type="compositionally biased region" description="Pro residues" evidence="1">
    <location>
        <begin position="13"/>
        <end position="31"/>
    </location>
</feature>
<feature type="region of interest" description="Disordered" evidence="1">
    <location>
        <begin position="404"/>
        <end position="424"/>
    </location>
</feature>
<name>A0ABR1KQG8_9PEZI</name>
<keyword evidence="3" id="KW-1185">Reference proteome</keyword>
<dbReference type="Proteomes" id="UP001363622">
    <property type="component" value="Unassembled WGS sequence"/>
</dbReference>
<dbReference type="PANTHER" id="PTHR13621:SF2">
    <property type="entry name" value="PROLINE-RICH PROTEIN PRCC"/>
    <property type="match status" value="1"/>
</dbReference>
<feature type="compositionally biased region" description="Low complexity" evidence="1">
    <location>
        <begin position="222"/>
        <end position="238"/>
    </location>
</feature>
<dbReference type="EMBL" id="JBBPHU010000004">
    <property type="protein sequence ID" value="KAK7519180.1"/>
    <property type="molecule type" value="Genomic_DNA"/>
</dbReference>
<evidence type="ECO:0000313" key="2">
    <source>
        <dbReference type="EMBL" id="KAK7519180.1"/>
    </source>
</evidence>
<proteinExistence type="predicted"/>
<evidence type="ECO:0000313" key="3">
    <source>
        <dbReference type="Proteomes" id="UP001363622"/>
    </source>
</evidence>
<feature type="compositionally biased region" description="Basic and acidic residues" evidence="1">
    <location>
        <begin position="179"/>
        <end position="189"/>
    </location>
</feature>
<feature type="compositionally biased region" description="Basic and acidic residues" evidence="1">
    <location>
        <begin position="91"/>
        <end position="100"/>
    </location>
</feature>
<evidence type="ECO:0000256" key="1">
    <source>
        <dbReference type="SAM" id="MobiDB-lite"/>
    </source>
</evidence>
<protein>
    <submittedName>
        <fullName evidence="2">Mitotic checkpoint regulator, MAD2B-interacting-domain-containing protein</fullName>
    </submittedName>
</protein>
<sequence>MPQIVDATMSFIPLPPLTPATPSSPPKPLPVPVTMNLVQYSDSEGSDVEAPSTAQPPPKPAVNSKPAFQKVVDRSKPNKIRVNLPSTDEPETTKEDEPPAKKARTGGGAFSGFNSFLPAPKRTGEAATKKGLGKGVSLKTSGAAAFSRQTQEEEGPADDHGANGTNEEQPSETAAEQAEAEKPEEEVKLVGKPMMFKPLSVANNQKKKKKATSVPKPPKPASPAVEALQPAATDTKATPAPPKPKPKVSLFSISQEEAVPAPSASGGDYQPMLHSSSRIGTTVEEGNGDDEPVDDYQQYQSYSAPQPTTSQAAPSANSLTSIAADLNLTAAERRQLFGRQGGKNRDDMSAINVVNFSTDAEYKANEELRAAGETVQHNPVRAIAPGKHSLKQLVSAASNQKDALEEHFAAGRRNKKEAGSKYGW</sequence>
<feature type="region of interest" description="Disordered" evidence="1">
    <location>
        <begin position="1"/>
        <end position="317"/>
    </location>
</feature>
<reference evidence="2 3" key="1">
    <citation type="submission" date="2024-04" db="EMBL/GenBank/DDBJ databases">
        <title>Phyllosticta paracitricarpa is synonymous to the EU quarantine fungus P. citricarpa based on phylogenomic analyses.</title>
        <authorList>
            <consortium name="Lawrence Berkeley National Laboratory"/>
            <person name="Van Ingen-Buijs V.A."/>
            <person name="Van Westerhoven A.C."/>
            <person name="Haridas S."/>
            <person name="Skiadas P."/>
            <person name="Martin F."/>
            <person name="Groenewald J.Z."/>
            <person name="Crous P.W."/>
            <person name="Seidl M.F."/>
        </authorList>
    </citation>
    <scope>NUCLEOTIDE SEQUENCE [LARGE SCALE GENOMIC DNA]</scope>
    <source>
        <strain evidence="2 3">CBS 123371</strain>
    </source>
</reference>
<comment type="caution">
    <text evidence="2">The sequence shown here is derived from an EMBL/GenBank/DDBJ whole genome shotgun (WGS) entry which is preliminary data.</text>
</comment>